<accession>A0A561TVS2</accession>
<dbReference type="InterPro" id="IPR051822">
    <property type="entry name" value="Glycosyl_Hydrolase_84"/>
</dbReference>
<dbReference type="PROSITE" id="PS51186">
    <property type="entry name" value="GNAT"/>
    <property type="match status" value="1"/>
</dbReference>
<comment type="caution">
    <text evidence="2">The sequence shown here is derived from an EMBL/GenBank/DDBJ whole genome shotgun (WGS) entry which is preliminary data.</text>
</comment>
<name>A0A561TVS2_9ACTN</name>
<dbReference type="GO" id="GO:0016747">
    <property type="term" value="F:acyltransferase activity, transferring groups other than amino-acyl groups"/>
    <property type="evidence" value="ECO:0007669"/>
    <property type="project" value="InterPro"/>
</dbReference>
<evidence type="ECO:0000313" key="2">
    <source>
        <dbReference type="EMBL" id="TWF91210.1"/>
    </source>
</evidence>
<reference evidence="2 3" key="1">
    <citation type="submission" date="2019-06" db="EMBL/GenBank/DDBJ databases">
        <title>Sequencing the genomes of 1000 actinobacteria strains.</title>
        <authorList>
            <person name="Klenk H.-P."/>
        </authorList>
    </citation>
    <scope>NUCLEOTIDE SEQUENCE [LARGE SCALE GENOMIC DNA]</scope>
    <source>
        <strain evidence="2 3">DSM 44826</strain>
    </source>
</reference>
<dbReference type="PANTHER" id="PTHR13170">
    <property type="entry name" value="O-GLCNACASE"/>
    <property type="match status" value="1"/>
</dbReference>
<dbReference type="InterPro" id="IPR000182">
    <property type="entry name" value="GNAT_dom"/>
</dbReference>
<proteinExistence type="predicted"/>
<dbReference type="Gene3D" id="3.40.630.30">
    <property type="match status" value="1"/>
</dbReference>
<keyword evidence="2" id="KW-0808">Transferase</keyword>
<keyword evidence="3" id="KW-1185">Reference proteome</keyword>
<sequence length="204" mass="22124">MPAPAIRRYRPEDRDAVFDICTRTAEAGGDARGVYRDQELLPNIFAAPYTALEPDLAFVLDDGAGAVGYVLGTSDTARFVRDFRARWLPAVADRHPLPAGEPGTPDEVMAALLHRPERLLVPELASYPAHLHIDLLPAYQGRGHGRALLSTLLAALAQAGAPRVHLGMVTANTAARAFYDRMGFHEIPVPDPGVLTYLGRPTLQ</sequence>
<dbReference type="InterPro" id="IPR016181">
    <property type="entry name" value="Acyl_CoA_acyltransferase"/>
</dbReference>
<dbReference type="OrthoDB" id="8593648at2"/>
<gene>
    <name evidence="2" type="ORF">FHX73_12322</name>
</gene>
<organism evidence="2 3">
    <name type="scientific">Kitasatospora viridis</name>
    <dbReference type="NCBI Taxonomy" id="281105"/>
    <lineage>
        <taxon>Bacteria</taxon>
        <taxon>Bacillati</taxon>
        <taxon>Actinomycetota</taxon>
        <taxon>Actinomycetes</taxon>
        <taxon>Kitasatosporales</taxon>
        <taxon>Streptomycetaceae</taxon>
        <taxon>Kitasatospora</taxon>
    </lineage>
</organism>
<evidence type="ECO:0000313" key="3">
    <source>
        <dbReference type="Proteomes" id="UP000317940"/>
    </source>
</evidence>
<dbReference type="SUPFAM" id="SSF55729">
    <property type="entry name" value="Acyl-CoA N-acyltransferases (Nat)"/>
    <property type="match status" value="1"/>
</dbReference>
<protein>
    <submittedName>
        <fullName evidence="2">Acetyltransferase (GNAT) family protein</fullName>
    </submittedName>
</protein>
<dbReference type="AlphaFoldDB" id="A0A561TVS2"/>
<dbReference type="PANTHER" id="PTHR13170:SF16">
    <property type="entry name" value="PROTEIN O-GLCNACASE"/>
    <property type="match status" value="1"/>
</dbReference>
<feature type="domain" description="N-acetyltransferase" evidence="1">
    <location>
        <begin position="4"/>
        <end position="204"/>
    </location>
</feature>
<dbReference type="Proteomes" id="UP000317940">
    <property type="component" value="Unassembled WGS sequence"/>
</dbReference>
<dbReference type="RefSeq" id="WP_145908828.1">
    <property type="nucleotide sequence ID" value="NZ_BAAAMZ010000033.1"/>
</dbReference>
<evidence type="ECO:0000259" key="1">
    <source>
        <dbReference type="PROSITE" id="PS51186"/>
    </source>
</evidence>
<dbReference type="Pfam" id="PF00583">
    <property type="entry name" value="Acetyltransf_1"/>
    <property type="match status" value="1"/>
</dbReference>
<dbReference type="EMBL" id="VIWT01000002">
    <property type="protein sequence ID" value="TWF91210.1"/>
    <property type="molecule type" value="Genomic_DNA"/>
</dbReference>